<reference evidence="2" key="2">
    <citation type="submission" date="2020-09" db="EMBL/GenBank/DDBJ databases">
        <authorList>
            <person name="Sun Q."/>
            <person name="Ohkuma M."/>
        </authorList>
    </citation>
    <scope>NUCLEOTIDE SEQUENCE</scope>
    <source>
        <strain evidence="2">JCM 3131</strain>
    </source>
</reference>
<evidence type="ECO:0000313" key="3">
    <source>
        <dbReference type="Proteomes" id="UP000620156"/>
    </source>
</evidence>
<proteinExistence type="predicted"/>
<dbReference type="AlphaFoldDB" id="A0A918B7F3"/>
<keyword evidence="3" id="KW-1185">Reference proteome</keyword>
<organism evidence="2 3">
    <name type="scientific">Streptomyces ruber</name>
    <dbReference type="NCBI Taxonomy" id="83378"/>
    <lineage>
        <taxon>Bacteria</taxon>
        <taxon>Bacillati</taxon>
        <taxon>Actinomycetota</taxon>
        <taxon>Actinomycetes</taxon>
        <taxon>Kitasatosporales</taxon>
        <taxon>Streptomycetaceae</taxon>
        <taxon>Streptomyces</taxon>
    </lineage>
</organism>
<feature type="region of interest" description="Disordered" evidence="1">
    <location>
        <begin position="74"/>
        <end position="106"/>
    </location>
</feature>
<dbReference type="EMBL" id="BMQK01000001">
    <property type="protein sequence ID" value="GGQ40757.1"/>
    <property type="molecule type" value="Genomic_DNA"/>
</dbReference>
<gene>
    <name evidence="2" type="ORF">GCM10010145_06010</name>
</gene>
<name>A0A918B7F3_9ACTN</name>
<sequence>MYFQLDLRGRTSVFPLVVVPGRLPVLPAFSPVVSAMPIKKAHTARVHKGACADQCAMHTGQDGRTHPLDLYMARQHHERHPHGRRRRFPHGRRRLRARRRNDHPRS</sequence>
<comment type="caution">
    <text evidence="2">The sequence shown here is derived from an EMBL/GenBank/DDBJ whole genome shotgun (WGS) entry which is preliminary data.</text>
</comment>
<evidence type="ECO:0000313" key="2">
    <source>
        <dbReference type="EMBL" id="GGQ40757.1"/>
    </source>
</evidence>
<accession>A0A918B7F3</accession>
<dbReference type="Proteomes" id="UP000620156">
    <property type="component" value="Unassembled WGS sequence"/>
</dbReference>
<evidence type="ECO:0000256" key="1">
    <source>
        <dbReference type="SAM" id="MobiDB-lite"/>
    </source>
</evidence>
<reference evidence="2" key="1">
    <citation type="journal article" date="2014" name="Int. J. Syst. Evol. Microbiol.">
        <title>Complete genome sequence of Corynebacterium casei LMG S-19264T (=DSM 44701T), isolated from a smear-ripened cheese.</title>
        <authorList>
            <consortium name="US DOE Joint Genome Institute (JGI-PGF)"/>
            <person name="Walter F."/>
            <person name="Albersmeier A."/>
            <person name="Kalinowski J."/>
            <person name="Ruckert C."/>
        </authorList>
    </citation>
    <scope>NUCLEOTIDE SEQUENCE</scope>
    <source>
        <strain evidence="2">JCM 3131</strain>
    </source>
</reference>
<protein>
    <submittedName>
        <fullName evidence="2">Uncharacterized protein</fullName>
    </submittedName>
</protein>